<evidence type="ECO:0000313" key="2">
    <source>
        <dbReference type="EMBL" id="GGX86153.1"/>
    </source>
</evidence>
<sequence length="157" mass="16173">MLQLVSGCGTSEGFKAELGALLLWVSRCGSVEVVGWIGRVPRRGVRLSGRVGTVVSGRAAGPAPLGCGPRHPGPGRGPWGDRSAAERPVRDPECPAERVRTDGWRVELFGGTRPPGPVVGSGAEGWRVPVGAVGVGGLCSGGVDSFRPLVPRGYSPK</sequence>
<dbReference type="EMBL" id="BMWD01000027">
    <property type="protein sequence ID" value="GGX86153.1"/>
    <property type="molecule type" value="Genomic_DNA"/>
</dbReference>
<reference evidence="2" key="2">
    <citation type="submission" date="2020-09" db="EMBL/GenBank/DDBJ databases">
        <authorList>
            <person name="Sun Q."/>
            <person name="Ohkuma M."/>
        </authorList>
    </citation>
    <scope>NUCLEOTIDE SEQUENCE</scope>
    <source>
        <strain evidence="2">JCM 4956</strain>
    </source>
</reference>
<evidence type="ECO:0000313" key="3">
    <source>
        <dbReference type="Proteomes" id="UP000645555"/>
    </source>
</evidence>
<proteinExistence type="predicted"/>
<feature type="region of interest" description="Disordered" evidence="1">
    <location>
        <begin position="58"/>
        <end position="96"/>
    </location>
</feature>
<feature type="compositionally biased region" description="Basic and acidic residues" evidence="1">
    <location>
        <begin position="83"/>
        <end position="96"/>
    </location>
</feature>
<protein>
    <submittedName>
        <fullName evidence="2">Uncharacterized protein</fullName>
    </submittedName>
</protein>
<keyword evidence="3" id="KW-1185">Reference proteome</keyword>
<accession>A0A918NPN3</accession>
<organism evidence="2 3">
    <name type="scientific">Streptomyces fructofermentans</name>
    <dbReference type="NCBI Taxonomy" id="152141"/>
    <lineage>
        <taxon>Bacteria</taxon>
        <taxon>Bacillati</taxon>
        <taxon>Actinomycetota</taxon>
        <taxon>Actinomycetes</taxon>
        <taxon>Kitasatosporales</taxon>
        <taxon>Streptomycetaceae</taxon>
        <taxon>Streptomyces</taxon>
    </lineage>
</organism>
<evidence type="ECO:0000256" key="1">
    <source>
        <dbReference type="SAM" id="MobiDB-lite"/>
    </source>
</evidence>
<dbReference type="Proteomes" id="UP000645555">
    <property type="component" value="Unassembled WGS sequence"/>
</dbReference>
<gene>
    <name evidence="2" type="ORF">GCM10010515_62020</name>
</gene>
<reference evidence="2" key="1">
    <citation type="journal article" date="2014" name="Int. J. Syst. Evol. Microbiol.">
        <title>Complete genome sequence of Corynebacterium casei LMG S-19264T (=DSM 44701T), isolated from a smear-ripened cheese.</title>
        <authorList>
            <consortium name="US DOE Joint Genome Institute (JGI-PGF)"/>
            <person name="Walter F."/>
            <person name="Albersmeier A."/>
            <person name="Kalinowski J."/>
            <person name="Ruckert C."/>
        </authorList>
    </citation>
    <scope>NUCLEOTIDE SEQUENCE</scope>
    <source>
        <strain evidence="2">JCM 4956</strain>
    </source>
</reference>
<dbReference type="AlphaFoldDB" id="A0A918NPN3"/>
<comment type="caution">
    <text evidence="2">The sequence shown here is derived from an EMBL/GenBank/DDBJ whole genome shotgun (WGS) entry which is preliminary data.</text>
</comment>
<name>A0A918NPN3_9ACTN</name>